<dbReference type="STRING" id="670052.PA27867_3273"/>
<reference evidence="2 3" key="1">
    <citation type="submission" date="2016-06" db="EMBL/GenBank/DDBJ databases">
        <title>Genome sequencing of Cryobacterium arcticum PAMC 27867.</title>
        <authorList>
            <person name="Lee J."/>
            <person name="Kim O.-S."/>
        </authorList>
    </citation>
    <scope>NUCLEOTIDE SEQUENCE [LARGE SCALE GENOMIC DNA]</scope>
    <source>
        <strain evidence="2 3">PAMC 27867</strain>
    </source>
</reference>
<keyword evidence="1" id="KW-1133">Transmembrane helix</keyword>
<protein>
    <submittedName>
        <fullName evidence="2">Mismatch repair ATPase</fullName>
    </submittedName>
</protein>
<gene>
    <name evidence="2" type="ORF">PA27867_3273</name>
</gene>
<accession>A0A1B1BNF6</accession>
<keyword evidence="3" id="KW-1185">Reference proteome</keyword>
<dbReference type="EMBL" id="CP016282">
    <property type="protein sequence ID" value="ANP74202.1"/>
    <property type="molecule type" value="Genomic_DNA"/>
</dbReference>
<keyword evidence="1" id="KW-0812">Transmembrane</keyword>
<name>A0A1B1BNF6_9MICO</name>
<dbReference type="RefSeq" id="WP_066598166.1">
    <property type="nucleotide sequence ID" value="NZ_CP016282.1"/>
</dbReference>
<evidence type="ECO:0000313" key="3">
    <source>
        <dbReference type="Proteomes" id="UP000092582"/>
    </source>
</evidence>
<feature type="transmembrane region" description="Helical" evidence="1">
    <location>
        <begin position="21"/>
        <end position="41"/>
    </location>
</feature>
<dbReference type="KEGG" id="cart:PA27867_3273"/>
<dbReference type="PATRIC" id="fig|670052.7.peg.3368"/>
<dbReference type="AlphaFoldDB" id="A0A1B1BNF6"/>
<evidence type="ECO:0000313" key="2">
    <source>
        <dbReference type="EMBL" id="ANP74202.1"/>
    </source>
</evidence>
<dbReference type="OrthoDB" id="5126451at2"/>
<evidence type="ECO:0000256" key="1">
    <source>
        <dbReference type="SAM" id="Phobius"/>
    </source>
</evidence>
<sequence length="191" mass="20219" precursor="true">MSAPYARIVRRETHSPRTATTILLAVLIILACAYAGTELILRMLGQPALLVSPADAWTWLATLPTLEPLAAISAGGALVAVVGLLLILHAIRSGRLARHEMVLGDRAVIVDNGVLASAIARRVETVARVPQGQAAVSVSHRRAIVEVTPTSGIPVDEESVRRAVAEEIASYDVRPALRHTVHIKQTGAIGS</sequence>
<organism evidence="2 3">
    <name type="scientific">Cryobacterium arcticum</name>
    <dbReference type="NCBI Taxonomy" id="670052"/>
    <lineage>
        <taxon>Bacteria</taxon>
        <taxon>Bacillati</taxon>
        <taxon>Actinomycetota</taxon>
        <taxon>Actinomycetes</taxon>
        <taxon>Micrococcales</taxon>
        <taxon>Microbacteriaceae</taxon>
        <taxon>Cryobacterium</taxon>
    </lineage>
</organism>
<feature type="transmembrane region" description="Helical" evidence="1">
    <location>
        <begin position="69"/>
        <end position="91"/>
    </location>
</feature>
<dbReference type="PROSITE" id="PS51257">
    <property type="entry name" value="PROKAR_LIPOPROTEIN"/>
    <property type="match status" value="1"/>
</dbReference>
<keyword evidence="1" id="KW-0472">Membrane</keyword>
<proteinExistence type="predicted"/>
<dbReference type="Proteomes" id="UP000092582">
    <property type="component" value="Chromosome 1"/>
</dbReference>